<name>A0AAD5LN04_9CRUS</name>
<feature type="disulfide bond" evidence="4">
    <location>
        <begin position="327"/>
        <end position="370"/>
    </location>
</feature>
<dbReference type="SMART" id="SM00409">
    <property type="entry name" value="IG"/>
    <property type="match status" value="1"/>
</dbReference>
<evidence type="ECO:0008006" key="10">
    <source>
        <dbReference type="Google" id="ProtNLM"/>
    </source>
</evidence>
<dbReference type="Gene3D" id="2.60.40.10">
    <property type="entry name" value="Immunoglobulins"/>
    <property type="match status" value="1"/>
</dbReference>
<evidence type="ECO:0000256" key="2">
    <source>
        <dbReference type="ARBA" id="ARBA00022737"/>
    </source>
</evidence>
<feature type="domain" description="Sushi" evidence="7">
    <location>
        <begin position="325"/>
        <end position="385"/>
    </location>
</feature>
<evidence type="ECO:0000259" key="6">
    <source>
        <dbReference type="PROSITE" id="PS50835"/>
    </source>
</evidence>
<keyword evidence="3 4" id="KW-1015">Disulfide bond</keyword>
<reference evidence="8 9" key="1">
    <citation type="submission" date="2022-05" db="EMBL/GenBank/DDBJ databases">
        <title>A multi-omics perspective on studying reproductive biology in Daphnia sinensis.</title>
        <authorList>
            <person name="Jia J."/>
        </authorList>
    </citation>
    <scope>NUCLEOTIDE SEQUENCE [LARGE SCALE GENOMIC DNA]</scope>
    <source>
        <strain evidence="8 9">WSL</strain>
    </source>
</reference>
<evidence type="ECO:0000256" key="3">
    <source>
        <dbReference type="ARBA" id="ARBA00023157"/>
    </source>
</evidence>
<dbReference type="EMBL" id="WJBH02000001">
    <property type="protein sequence ID" value="KAI9565253.1"/>
    <property type="molecule type" value="Genomic_DNA"/>
</dbReference>
<gene>
    <name evidence="8" type="ORF">GHT06_009036</name>
</gene>
<accession>A0AAD5LN04</accession>
<dbReference type="InterPro" id="IPR000436">
    <property type="entry name" value="Sushi_SCR_CCP_dom"/>
</dbReference>
<evidence type="ECO:0000259" key="7">
    <source>
        <dbReference type="PROSITE" id="PS50923"/>
    </source>
</evidence>
<dbReference type="InterPro" id="IPR003599">
    <property type="entry name" value="Ig_sub"/>
</dbReference>
<dbReference type="PROSITE" id="PS50923">
    <property type="entry name" value="SUSHI"/>
    <property type="match status" value="4"/>
</dbReference>
<dbReference type="InterPro" id="IPR051277">
    <property type="entry name" value="SEZ6_CSMD_C4BPB_Regulators"/>
</dbReference>
<evidence type="ECO:0000256" key="1">
    <source>
        <dbReference type="ARBA" id="ARBA00022729"/>
    </source>
</evidence>
<dbReference type="SMART" id="SM00032">
    <property type="entry name" value="CCP"/>
    <property type="match status" value="5"/>
</dbReference>
<evidence type="ECO:0000256" key="5">
    <source>
        <dbReference type="SAM" id="SignalP"/>
    </source>
</evidence>
<dbReference type="SUPFAM" id="SSF57535">
    <property type="entry name" value="Complement control module/SCR domain"/>
    <property type="match status" value="4"/>
</dbReference>
<dbReference type="PANTHER" id="PTHR45656">
    <property type="entry name" value="PROTEIN CBR-CLEC-78"/>
    <property type="match status" value="1"/>
</dbReference>
<dbReference type="InterPro" id="IPR035976">
    <property type="entry name" value="Sushi/SCR/CCP_sf"/>
</dbReference>
<dbReference type="AlphaFoldDB" id="A0AAD5LN04"/>
<comment type="caution">
    <text evidence="8">The sequence shown here is derived from an EMBL/GenBank/DDBJ whole genome shotgun (WGS) entry which is preliminary data.</text>
</comment>
<dbReference type="PROSITE" id="PS50835">
    <property type="entry name" value="IG_LIKE"/>
    <property type="match status" value="1"/>
</dbReference>
<dbReference type="Pfam" id="PF00084">
    <property type="entry name" value="Sushi"/>
    <property type="match status" value="4"/>
</dbReference>
<feature type="disulfide bond" evidence="4">
    <location>
        <begin position="416"/>
        <end position="443"/>
    </location>
</feature>
<keyword evidence="4" id="KW-0768">Sushi</keyword>
<proteinExistence type="predicted"/>
<keyword evidence="2" id="KW-0677">Repeat</keyword>
<dbReference type="SUPFAM" id="SSF48726">
    <property type="entry name" value="Immunoglobulin"/>
    <property type="match status" value="1"/>
</dbReference>
<evidence type="ECO:0000256" key="4">
    <source>
        <dbReference type="PROSITE-ProRule" id="PRU00302"/>
    </source>
</evidence>
<feature type="chain" id="PRO_5042193178" description="Locomotion-related protein Hikaru genki" evidence="5">
    <location>
        <begin position="27"/>
        <end position="506"/>
    </location>
</feature>
<comment type="caution">
    <text evidence="4">Lacks conserved residue(s) required for the propagation of feature annotation.</text>
</comment>
<dbReference type="InterPro" id="IPR036179">
    <property type="entry name" value="Ig-like_dom_sf"/>
</dbReference>
<feature type="domain" description="Sushi" evidence="7">
    <location>
        <begin position="446"/>
        <end position="504"/>
    </location>
</feature>
<organism evidence="8 9">
    <name type="scientific">Daphnia sinensis</name>
    <dbReference type="NCBI Taxonomy" id="1820382"/>
    <lineage>
        <taxon>Eukaryota</taxon>
        <taxon>Metazoa</taxon>
        <taxon>Ecdysozoa</taxon>
        <taxon>Arthropoda</taxon>
        <taxon>Crustacea</taxon>
        <taxon>Branchiopoda</taxon>
        <taxon>Diplostraca</taxon>
        <taxon>Cladocera</taxon>
        <taxon>Anomopoda</taxon>
        <taxon>Daphniidae</taxon>
        <taxon>Daphnia</taxon>
        <taxon>Daphnia similis group</taxon>
    </lineage>
</organism>
<dbReference type="PANTHER" id="PTHR45656:SF4">
    <property type="entry name" value="PROTEIN CBR-CLEC-78"/>
    <property type="match status" value="1"/>
</dbReference>
<keyword evidence="9" id="KW-1185">Reference proteome</keyword>
<feature type="disulfide bond" evidence="4">
    <location>
        <begin position="356"/>
        <end position="383"/>
    </location>
</feature>
<feature type="signal peptide" evidence="5">
    <location>
        <begin position="1"/>
        <end position="26"/>
    </location>
</feature>
<dbReference type="InterPro" id="IPR007110">
    <property type="entry name" value="Ig-like_dom"/>
</dbReference>
<dbReference type="Proteomes" id="UP000820818">
    <property type="component" value="Linkage Group LG1"/>
</dbReference>
<feature type="domain" description="Sushi" evidence="7">
    <location>
        <begin position="265"/>
        <end position="324"/>
    </location>
</feature>
<dbReference type="Gene3D" id="2.10.70.10">
    <property type="entry name" value="Complement Module, domain 1"/>
    <property type="match status" value="4"/>
</dbReference>
<keyword evidence="1 5" id="KW-0732">Signal</keyword>
<protein>
    <recommendedName>
        <fullName evidence="10">Locomotion-related protein Hikaru genki</fullName>
    </recommendedName>
</protein>
<feature type="domain" description="Sushi" evidence="7">
    <location>
        <begin position="386"/>
        <end position="445"/>
    </location>
</feature>
<feature type="domain" description="Ig-like" evidence="6">
    <location>
        <begin position="162"/>
        <end position="266"/>
    </location>
</feature>
<evidence type="ECO:0000313" key="9">
    <source>
        <dbReference type="Proteomes" id="UP000820818"/>
    </source>
</evidence>
<evidence type="ECO:0000313" key="8">
    <source>
        <dbReference type="EMBL" id="KAI9565253.1"/>
    </source>
</evidence>
<feature type="disulfide bond" evidence="4">
    <location>
        <begin position="475"/>
        <end position="502"/>
    </location>
</feature>
<dbReference type="InterPro" id="IPR013783">
    <property type="entry name" value="Ig-like_fold"/>
</dbReference>
<sequence>MWWSIRVVFVLHLVPIFFAGRNQVYGELFTTTSNGGGLINLELKPSPIAKFLTASALAHPDNFELQEKYDWYQPLLKNCRLHIPDEKNLILSYYGHHSPLPANAVIPHGTTLVARCPVLGKMKLLGAVSIQCYHGKWSDKFPTCLPTTPSDGLSAFIDDHPPTIKTNVPTGSAGENAAGELVVRPGSVVHLDCIFYRKLGNPQWTWKKSNNLNRTHPFGWAISREERLWRFRISIFSIQARDEGEYTCTTPRGHNNSIRIVVQTIQCPAIPVVESPLHAVIEGNYAGQRINYFCLEGYQLTGSNFSECLTSGLWSENRLPVCELIQCPYDMDGADPRLEFDFLNGVGYKAMVKFSCPPGYQLIGLNNATCQQNMDWFPPPPSCQVVECPELLPPLNGRIKDSGSSHFVGDIVKFACNRNFQLLGQAEITCMENGVWSHPAPLCQMLCSHPGTPSYGFITPANATYEIGATVQFSCQPGRKLQGRKWSTCQQDGSWSSAVGACVIGT</sequence>
<dbReference type="CDD" id="cd00033">
    <property type="entry name" value="CCP"/>
    <property type="match status" value="4"/>
</dbReference>